<comment type="caution">
    <text evidence="1">The sequence shown here is derived from an EMBL/GenBank/DDBJ whole genome shotgun (WGS) entry which is preliminary data.</text>
</comment>
<evidence type="ECO:0000313" key="1">
    <source>
        <dbReference type="EMBL" id="MEQ2203360.1"/>
    </source>
</evidence>
<sequence length="68" mass="7662">IIPNTLSLQLSNEIHPSIHFLYTLLRIGLRSSCRLSPVIYSQEAGYTLARLPVHHNTGQTNMHTPTHT</sequence>
<feature type="non-terminal residue" evidence="1">
    <location>
        <position position="1"/>
    </location>
</feature>
<evidence type="ECO:0000313" key="2">
    <source>
        <dbReference type="Proteomes" id="UP001434883"/>
    </source>
</evidence>
<organism evidence="1 2">
    <name type="scientific">Xenoophorus captivus</name>
    <dbReference type="NCBI Taxonomy" id="1517983"/>
    <lineage>
        <taxon>Eukaryota</taxon>
        <taxon>Metazoa</taxon>
        <taxon>Chordata</taxon>
        <taxon>Craniata</taxon>
        <taxon>Vertebrata</taxon>
        <taxon>Euteleostomi</taxon>
        <taxon>Actinopterygii</taxon>
        <taxon>Neopterygii</taxon>
        <taxon>Teleostei</taxon>
        <taxon>Neoteleostei</taxon>
        <taxon>Acanthomorphata</taxon>
        <taxon>Ovalentaria</taxon>
        <taxon>Atherinomorphae</taxon>
        <taxon>Cyprinodontiformes</taxon>
        <taxon>Goodeidae</taxon>
        <taxon>Xenoophorus</taxon>
    </lineage>
</organism>
<reference evidence="1 2" key="1">
    <citation type="submission" date="2021-06" db="EMBL/GenBank/DDBJ databases">
        <authorList>
            <person name="Palmer J.M."/>
        </authorList>
    </citation>
    <scope>NUCLEOTIDE SEQUENCE [LARGE SCALE GENOMIC DNA]</scope>
    <source>
        <strain evidence="1 2">XC_2019</strain>
        <tissue evidence="1">Muscle</tissue>
    </source>
</reference>
<proteinExistence type="predicted"/>
<accession>A0ABV0R5G1</accession>
<protein>
    <submittedName>
        <fullName evidence="1">Uncharacterized protein</fullName>
    </submittedName>
</protein>
<keyword evidence="2" id="KW-1185">Reference proteome</keyword>
<name>A0ABV0R5G1_9TELE</name>
<gene>
    <name evidence="1" type="ORF">XENOCAPTIV_029180</name>
</gene>
<dbReference type="EMBL" id="JAHRIN010034441">
    <property type="protein sequence ID" value="MEQ2203360.1"/>
    <property type="molecule type" value="Genomic_DNA"/>
</dbReference>
<dbReference type="Proteomes" id="UP001434883">
    <property type="component" value="Unassembled WGS sequence"/>
</dbReference>